<feature type="compositionally biased region" description="Acidic residues" evidence="2">
    <location>
        <begin position="222"/>
        <end position="259"/>
    </location>
</feature>
<comment type="caution">
    <text evidence="3">The sequence shown here is derived from an EMBL/GenBank/DDBJ whole genome shotgun (WGS) entry which is preliminary data.</text>
</comment>
<evidence type="ECO:0000313" key="3">
    <source>
        <dbReference type="EMBL" id="MBB5225585.1"/>
    </source>
</evidence>
<accession>A0A7W8G846</accession>
<reference evidence="3 4" key="1">
    <citation type="submission" date="2020-08" db="EMBL/GenBank/DDBJ databases">
        <title>Genomic Encyclopedia of Type Strains, Phase IV (KMG-IV): sequencing the most valuable type-strain genomes for metagenomic binning, comparative biology and taxonomic classification.</title>
        <authorList>
            <person name="Goeker M."/>
        </authorList>
    </citation>
    <scope>NUCLEOTIDE SEQUENCE [LARGE SCALE GENOMIC DNA]</scope>
    <source>
        <strain evidence="3 4">DSM 103462</strain>
    </source>
</reference>
<feature type="region of interest" description="Disordered" evidence="2">
    <location>
        <begin position="380"/>
        <end position="408"/>
    </location>
</feature>
<keyword evidence="1" id="KW-0175">Coiled coil</keyword>
<keyword evidence="4" id="KW-1185">Reference proteome</keyword>
<feature type="region of interest" description="Disordered" evidence="2">
    <location>
        <begin position="421"/>
        <end position="465"/>
    </location>
</feature>
<feature type="region of interest" description="Disordered" evidence="2">
    <location>
        <begin position="199"/>
        <end position="299"/>
    </location>
</feature>
<dbReference type="Proteomes" id="UP000518887">
    <property type="component" value="Unassembled WGS sequence"/>
</dbReference>
<evidence type="ECO:0000256" key="2">
    <source>
        <dbReference type="SAM" id="MobiDB-lite"/>
    </source>
</evidence>
<sequence>MKALLVADDEKAINNISEVLKAAGYDTIVYTWLLKALDNIEEIAPHLIIVSTGDYPRHWKTLAQYATAGFGDYKPQIILYTDENFSEEENKKAEALHVRGTFDSVTVDGLDKLREILKKADDIFSGYLTEEEQSEISVDDLVPNANKFVEAEIEEIQEEAPIEETEAEEITAALEEEAIEEIETEEIRDVPEEELVEEIEASPNEEPVDEIETASEISVPEAEIEDETPAEIIEEDSIEEVENEEIQESPEEELIEEIEDKPIEEVRDEEILETPVEESPEEIEDVPEDEPVEETEDDSFENLACKVEETNDENQIENNEPTLEEIQEAEEEALADEDAANRLEEMENDERAADRLEEITGDELAADKLEEIVADEKAADKLEEINENDDIPTVTDIINEPYDESESTSLPGIEELKQLLEENNFEESPNNDIIEEDSKSEELSEEENSLEAETSQLQDGENDMADEQSIDEKLAAIMNANKADQKEKAEALKLDTGATSVSFVFTNPITLAMVSGVARNYNGLVLEFTPDIPNFIMNLSPGTKIDIASMKIDDKIENVFAEVMSNDAKKLALAIKKIS</sequence>
<feature type="coiled-coil region" evidence="1">
    <location>
        <begin position="146"/>
        <end position="173"/>
    </location>
</feature>
<dbReference type="RefSeq" id="WP_184658014.1">
    <property type="nucleotide sequence ID" value="NZ_CP031518.1"/>
</dbReference>
<gene>
    <name evidence="3" type="ORF">HNP76_000942</name>
</gene>
<dbReference type="AlphaFoldDB" id="A0A7W8G846"/>
<feature type="compositionally biased region" description="Acidic residues" evidence="2">
    <location>
        <begin position="266"/>
        <end position="299"/>
    </location>
</feature>
<proteinExistence type="predicted"/>
<feature type="coiled-coil region" evidence="1">
    <location>
        <begin position="300"/>
        <end position="359"/>
    </location>
</feature>
<evidence type="ECO:0000256" key="1">
    <source>
        <dbReference type="SAM" id="Coils"/>
    </source>
</evidence>
<name>A0A7W8G846_9SPIR</name>
<organism evidence="3 4">
    <name type="scientific">Treponema ruminis</name>
    <dbReference type="NCBI Taxonomy" id="744515"/>
    <lineage>
        <taxon>Bacteria</taxon>
        <taxon>Pseudomonadati</taxon>
        <taxon>Spirochaetota</taxon>
        <taxon>Spirochaetia</taxon>
        <taxon>Spirochaetales</taxon>
        <taxon>Treponemataceae</taxon>
        <taxon>Treponema</taxon>
    </lineage>
</organism>
<evidence type="ECO:0000313" key="4">
    <source>
        <dbReference type="Proteomes" id="UP000518887"/>
    </source>
</evidence>
<dbReference type="EMBL" id="JACHFQ010000003">
    <property type="protein sequence ID" value="MBB5225585.1"/>
    <property type="molecule type" value="Genomic_DNA"/>
</dbReference>
<protein>
    <submittedName>
        <fullName evidence="3">CheY-like chemotaxis protein</fullName>
    </submittedName>
</protein>